<evidence type="ECO:0000259" key="2">
    <source>
        <dbReference type="Pfam" id="PF07969"/>
    </source>
</evidence>
<feature type="domain" description="Amidohydrolase 3" evidence="2">
    <location>
        <begin position="85"/>
        <end position="585"/>
    </location>
</feature>
<dbReference type="GO" id="GO:0016810">
    <property type="term" value="F:hydrolase activity, acting on carbon-nitrogen (but not peptide) bonds"/>
    <property type="evidence" value="ECO:0007669"/>
    <property type="project" value="InterPro"/>
</dbReference>
<feature type="signal peptide" evidence="1">
    <location>
        <begin position="1"/>
        <end position="25"/>
    </location>
</feature>
<dbReference type="RefSeq" id="WP_189476937.1">
    <property type="nucleotide sequence ID" value="NZ_BMYM01000001.1"/>
</dbReference>
<reference evidence="3" key="1">
    <citation type="journal article" date="2014" name="Int. J. Syst. Evol. Microbiol.">
        <title>Complete genome sequence of Corynebacterium casei LMG S-19264T (=DSM 44701T), isolated from a smear-ripened cheese.</title>
        <authorList>
            <consortium name="US DOE Joint Genome Institute (JGI-PGF)"/>
            <person name="Walter F."/>
            <person name="Albersmeier A."/>
            <person name="Kalinowski J."/>
            <person name="Ruckert C."/>
        </authorList>
    </citation>
    <scope>NUCLEOTIDE SEQUENCE</scope>
    <source>
        <strain evidence="3">KCTC 23430</strain>
    </source>
</reference>
<protein>
    <submittedName>
        <fullName evidence="3">Amidohydrolase</fullName>
    </submittedName>
</protein>
<sequence length="590" mass="65882">MHLFSPRSPLLPIALLSLWPTALLATELDRHTTQRIDVDLVIENARVFTANPQSPWAEAIAIDEGRFVYVGGREGLATFTTTQRVDLEEQLIIPGLVDGHAHPGYVNVENFGEVEGDTPEALLASVKVYAERHPEQQWLRLCCWPTAMFVDGEDGPDKAMLDAVVPDRLVWFESETAHDFWLNSKALQALGVTAATPDPKPGVAAYARNSSGEPTGWVKEGAGVQHFATQFALTDPEHRERHKDSVAEILQVFSRHGVTAIYDAGNKGFGEHVYSVIADLEREGRLPLRYYGTYQIYTPDRAKTAIAEVKRYRREYGSDKVRFNSVKVFMDGISANQSAAYLKPYVGSTAESQTLLSEEELTDLLLQLHDEKLDLMVHSIGDKATRTVLDAVEAAKAAITDSFYPRVTVAHLALVDPADLERIEELGVIANFTPWWFGAEPNDIVEKLLGASRYSQMYRARSVFDSGATVTFSSDEWWGGDMLPTYVSPYLGMQVGHTRQYPKSWWSSDDDGIRPPEDERLQLEQLLLGYTRHGAFQLRLEDVLGEITPGKIADFVVLPENLFKVNPYEIWQLQPSAVVFEGEVIQGAMP</sequence>
<proteinExistence type="predicted"/>
<dbReference type="EMBL" id="BMYM01000001">
    <property type="protein sequence ID" value="GHD32146.1"/>
    <property type="molecule type" value="Genomic_DNA"/>
</dbReference>
<evidence type="ECO:0000313" key="4">
    <source>
        <dbReference type="Proteomes" id="UP000644693"/>
    </source>
</evidence>
<dbReference type="PANTHER" id="PTHR22642:SF2">
    <property type="entry name" value="PROTEIN LONG AFTER FAR-RED 3"/>
    <property type="match status" value="1"/>
</dbReference>
<accession>A0A918XIG3</accession>
<dbReference type="PANTHER" id="PTHR22642">
    <property type="entry name" value="IMIDAZOLONEPROPIONASE"/>
    <property type="match status" value="1"/>
</dbReference>
<dbReference type="SUPFAM" id="SSF51338">
    <property type="entry name" value="Composite domain of metallo-dependent hydrolases"/>
    <property type="match status" value="1"/>
</dbReference>
<dbReference type="Gene3D" id="2.30.40.10">
    <property type="entry name" value="Urease, subunit C, domain 1"/>
    <property type="match status" value="1"/>
</dbReference>
<reference evidence="3" key="2">
    <citation type="submission" date="2020-09" db="EMBL/GenBank/DDBJ databases">
        <authorList>
            <person name="Sun Q."/>
            <person name="Kim S."/>
        </authorList>
    </citation>
    <scope>NUCLEOTIDE SEQUENCE</scope>
    <source>
        <strain evidence="3">KCTC 23430</strain>
    </source>
</reference>
<dbReference type="Gene3D" id="3.10.310.70">
    <property type="match status" value="1"/>
</dbReference>
<dbReference type="Gene3D" id="3.20.20.140">
    <property type="entry name" value="Metal-dependent hydrolases"/>
    <property type="match status" value="1"/>
</dbReference>
<organism evidence="3 4">
    <name type="scientific">Parahalioglobus pacificus</name>
    <dbReference type="NCBI Taxonomy" id="930806"/>
    <lineage>
        <taxon>Bacteria</taxon>
        <taxon>Pseudomonadati</taxon>
        <taxon>Pseudomonadota</taxon>
        <taxon>Gammaproteobacteria</taxon>
        <taxon>Cellvibrionales</taxon>
        <taxon>Halieaceae</taxon>
        <taxon>Parahalioglobus</taxon>
    </lineage>
</organism>
<keyword evidence="1" id="KW-0732">Signal</keyword>
<dbReference type="Pfam" id="PF07969">
    <property type="entry name" value="Amidohydro_3"/>
    <property type="match status" value="1"/>
</dbReference>
<evidence type="ECO:0000313" key="3">
    <source>
        <dbReference type="EMBL" id="GHD32146.1"/>
    </source>
</evidence>
<feature type="chain" id="PRO_5038093189" evidence="1">
    <location>
        <begin position="26"/>
        <end position="590"/>
    </location>
</feature>
<dbReference type="InterPro" id="IPR011059">
    <property type="entry name" value="Metal-dep_hydrolase_composite"/>
</dbReference>
<keyword evidence="4" id="KW-1185">Reference proteome</keyword>
<dbReference type="InterPro" id="IPR032466">
    <property type="entry name" value="Metal_Hydrolase"/>
</dbReference>
<name>A0A918XIG3_9GAMM</name>
<dbReference type="SUPFAM" id="SSF51556">
    <property type="entry name" value="Metallo-dependent hydrolases"/>
    <property type="match status" value="1"/>
</dbReference>
<evidence type="ECO:0000256" key="1">
    <source>
        <dbReference type="SAM" id="SignalP"/>
    </source>
</evidence>
<gene>
    <name evidence="3" type="ORF">GCM10007053_15950</name>
</gene>
<dbReference type="Proteomes" id="UP000644693">
    <property type="component" value="Unassembled WGS sequence"/>
</dbReference>
<comment type="caution">
    <text evidence="3">The sequence shown here is derived from an EMBL/GenBank/DDBJ whole genome shotgun (WGS) entry which is preliminary data.</text>
</comment>
<dbReference type="InterPro" id="IPR013108">
    <property type="entry name" value="Amidohydro_3"/>
</dbReference>
<dbReference type="AlphaFoldDB" id="A0A918XIG3"/>